<feature type="region of interest" description="Disordered" evidence="1">
    <location>
        <begin position="280"/>
        <end position="303"/>
    </location>
</feature>
<protein>
    <submittedName>
        <fullName evidence="3">Bm9716</fullName>
    </submittedName>
</protein>
<gene>
    <name evidence="3" type="primary">Bm9716</name>
    <name evidence="3" type="ORF">BM_Bm9716</name>
</gene>
<sequence>MPFLLNSLFTIIFVSLTADCKELLCYSCNSQFGSCDGNGCSTTSNSFCVYQQIISANGNIVRTIRSCLDMNVVTVGQIHTGQIGQCIETIDPNTNMKYRTYLCNSRNYCNVDCDSQRSTFTVNPVTPTRRDVLECFKCNNFGTDCYSNTCMTNHGGYCFFQMLNVSMNSVRTLHYNKQCIDIPLAKTPDGNSVTEINKCVISTDMLGNHFYTLICNEANLCNANCNWIPAVSPAPVVPVVSSSSSAYSNETIFFYYFLSHGSMNPSCFILHGSMNDDHRVDDGSTGGVHDGDGDDTDAMVHPSHRPTSQMLTPILSTELAIILWQILVIPFALKKF</sequence>
<evidence type="ECO:0000256" key="2">
    <source>
        <dbReference type="SAM" id="SignalP"/>
    </source>
</evidence>
<dbReference type="EMBL" id="LN856936">
    <property type="protein sequence ID" value="CDP95231.1"/>
    <property type="molecule type" value="Genomic_DNA"/>
</dbReference>
<feature type="signal peptide" evidence="2">
    <location>
        <begin position="1"/>
        <end position="20"/>
    </location>
</feature>
<keyword evidence="2" id="KW-0732">Signal</keyword>
<reference evidence="3" key="2">
    <citation type="submission" date="2012-12" db="EMBL/GenBank/DDBJ databases">
        <authorList>
            <consortium name="WormBase Consortium"/>
            <person name="Ghedin E."/>
            <person name="Paulini M."/>
        </authorList>
    </citation>
    <scope>NUCLEOTIDE SEQUENCE</scope>
    <source>
        <strain evidence="3">FR3</strain>
    </source>
</reference>
<dbReference type="OMA" id="YSCNSQF"/>
<evidence type="ECO:0000313" key="3">
    <source>
        <dbReference type="EMBL" id="CDP95231.1"/>
    </source>
</evidence>
<proteinExistence type="predicted"/>
<reference evidence="3" key="1">
    <citation type="journal article" date="2007" name="Science">
        <title>Draft genome of the filarial nematode parasite Brugia malayi.</title>
        <authorList>
            <person name="Ghedin E."/>
            <person name="Wang S."/>
            <person name="Spiro D."/>
            <person name="Caler E."/>
            <person name="Zhao Q."/>
            <person name="Crabtree J."/>
            <person name="Allen J.E."/>
            <person name="Delcher A.L."/>
            <person name="Guiliano D.B."/>
            <person name="Miranda-Saavedra D."/>
            <person name="Angiuoli S.V."/>
            <person name="Creasy T."/>
            <person name="Amedeo P."/>
            <person name="Haas B."/>
            <person name="El-Sayed N.M."/>
            <person name="Wortman J.R."/>
            <person name="Feldblyum T."/>
            <person name="Tallon L."/>
            <person name="Schatz M."/>
            <person name="Shumway M."/>
            <person name="Koo H."/>
            <person name="Salzberg S.L."/>
            <person name="Schobel S."/>
            <person name="Pertea M."/>
            <person name="Pop M."/>
            <person name="White O."/>
            <person name="Barton G.J."/>
            <person name="Carlow C.K."/>
            <person name="Crawford M.J."/>
            <person name="Daub J."/>
            <person name="Dimmic M.W."/>
            <person name="Estes C.F."/>
            <person name="Foster J.M."/>
            <person name="Ganatra M."/>
            <person name="Gregory W.F."/>
            <person name="Johnson N.M."/>
            <person name="Jin J."/>
            <person name="Komuniecki R."/>
            <person name="Korf I."/>
            <person name="Kumar S."/>
            <person name="Laney S."/>
            <person name="Li B.W."/>
            <person name="Li W."/>
            <person name="Lindblom T.H."/>
            <person name="Lustigman S."/>
            <person name="Ma D."/>
            <person name="Maina C.V."/>
            <person name="Martin D.M."/>
            <person name="McCarter J.P."/>
            <person name="McReynolds L."/>
            <person name="Mitreva M."/>
            <person name="Nutman T.B."/>
            <person name="Parkinson J."/>
            <person name="Peregrin-Alvarez J.M."/>
            <person name="Poole C."/>
            <person name="Ren Q."/>
            <person name="Saunders L."/>
            <person name="Sluder A.E."/>
            <person name="Smith K."/>
            <person name="Stanke M."/>
            <person name="Unnasch T.R."/>
            <person name="Ware J."/>
            <person name="Wei A.D."/>
            <person name="Weil G."/>
            <person name="Williams D.J."/>
            <person name="Zhang Y."/>
            <person name="Williams S.A."/>
            <person name="Fraser-Liggett C."/>
            <person name="Slatko B."/>
            <person name="Blaxter M.L."/>
            <person name="Scott A.L."/>
        </authorList>
    </citation>
    <scope>NUCLEOTIDE SEQUENCE</scope>
    <source>
        <strain evidence="3">FR3</strain>
    </source>
</reference>
<dbReference type="AlphaFoldDB" id="A0A1I9G202"/>
<organism evidence="3">
    <name type="scientific">Brugia malayi</name>
    <name type="common">Filarial nematode worm</name>
    <dbReference type="NCBI Taxonomy" id="6279"/>
    <lineage>
        <taxon>Eukaryota</taxon>
        <taxon>Metazoa</taxon>
        <taxon>Ecdysozoa</taxon>
        <taxon>Nematoda</taxon>
        <taxon>Chromadorea</taxon>
        <taxon>Rhabditida</taxon>
        <taxon>Spirurina</taxon>
        <taxon>Spiruromorpha</taxon>
        <taxon>Filarioidea</taxon>
        <taxon>Onchocercidae</taxon>
        <taxon>Brugia</taxon>
    </lineage>
</organism>
<name>A0A1I9G202_BRUMA</name>
<accession>A0A1I9G202</accession>
<feature type="chain" id="PRO_5009328295" evidence="2">
    <location>
        <begin position="21"/>
        <end position="336"/>
    </location>
</feature>
<evidence type="ECO:0000256" key="1">
    <source>
        <dbReference type="SAM" id="MobiDB-lite"/>
    </source>
</evidence>